<keyword evidence="1" id="KW-0472">Membrane</keyword>
<name>A0A9X2E058_9MICO</name>
<evidence type="ECO:0000313" key="3">
    <source>
        <dbReference type="EMBL" id="MCM6764402.1"/>
    </source>
</evidence>
<feature type="transmembrane region" description="Helical" evidence="1">
    <location>
        <begin position="85"/>
        <end position="111"/>
    </location>
</feature>
<feature type="domain" description="DUF4190" evidence="2">
    <location>
        <begin position="51"/>
        <end position="104"/>
    </location>
</feature>
<sequence length="115" mass="11975">MFSGLVGWHLAIVLLVLSPVLVLAIAVPVSFAQGRARREAGLVTDPVVEPLAIAGFVLAFLVGPAAVVCGVLARSRIRRSGRAGWGFAVYAVIVGWLLTAIQVVALIGTIASMTR</sequence>
<dbReference type="AlphaFoldDB" id="A0A9X2E058"/>
<feature type="transmembrane region" description="Helical" evidence="1">
    <location>
        <begin position="51"/>
        <end position="73"/>
    </location>
</feature>
<keyword evidence="1" id="KW-0812">Transmembrane</keyword>
<dbReference type="Proteomes" id="UP001155240">
    <property type="component" value="Unassembled WGS sequence"/>
</dbReference>
<evidence type="ECO:0000256" key="1">
    <source>
        <dbReference type="SAM" id="Phobius"/>
    </source>
</evidence>
<dbReference type="RefSeq" id="WP_251948388.1">
    <property type="nucleotide sequence ID" value="NZ_JAMRYM010000150.1"/>
</dbReference>
<dbReference type="InterPro" id="IPR025241">
    <property type="entry name" value="DUF4190"/>
</dbReference>
<protein>
    <submittedName>
        <fullName evidence="3">DUF4190 domain-containing protein</fullName>
    </submittedName>
</protein>
<keyword evidence="1" id="KW-1133">Transmembrane helix</keyword>
<reference evidence="3" key="1">
    <citation type="submission" date="2022-06" db="EMBL/GenBank/DDBJ databases">
        <title>Whole genome shotgun sequencing (WGS) of Rathayibacter sp. ZW T2_19, isolated from stored onions (Allium cepa).</title>
        <authorList>
            <person name="Stoll D.A."/>
            <person name="Huch M."/>
        </authorList>
    </citation>
    <scope>NUCLEOTIDE SEQUENCE</scope>
    <source>
        <strain evidence="3">ZW T2_19</strain>
    </source>
</reference>
<feature type="transmembrane region" description="Helical" evidence="1">
    <location>
        <begin position="7"/>
        <end position="31"/>
    </location>
</feature>
<comment type="caution">
    <text evidence="3">The sequence shown here is derived from an EMBL/GenBank/DDBJ whole genome shotgun (WGS) entry which is preliminary data.</text>
</comment>
<evidence type="ECO:0000313" key="4">
    <source>
        <dbReference type="Proteomes" id="UP001155240"/>
    </source>
</evidence>
<organism evidence="3 4">
    <name type="scientific">Rathayibacter rubneri</name>
    <dbReference type="NCBI Taxonomy" id="2950106"/>
    <lineage>
        <taxon>Bacteria</taxon>
        <taxon>Bacillati</taxon>
        <taxon>Actinomycetota</taxon>
        <taxon>Actinomycetes</taxon>
        <taxon>Micrococcales</taxon>
        <taxon>Microbacteriaceae</taxon>
        <taxon>Rathayibacter</taxon>
    </lineage>
</organism>
<gene>
    <name evidence="3" type="ORF">NB037_18460</name>
</gene>
<accession>A0A9X2E058</accession>
<dbReference type="EMBL" id="JAMRYM010000150">
    <property type="protein sequence ID" value="MCM6764402.1"/>
    <property type="molecule type" value="Genomic_DNA"/>
</dbReference>
<dbReference type="Pfam" id="PF13828">
    <property type="entry name" value="DUF4190"/>
    <property type="match status" value="1"/>
</dbReference>
<proteinExistence type="predicted"/>
<keyword evidence="4" id="KW-1185">Reference proteome</keyword>
<evidence type="ECO:0000259" key="2">
    <source>
        <dbReference type="Pfam" id="PF13828"/>
    </source>
</evidence>